<keyword evidence="3" id="KW-1185">Reference proteome</keyword>
<sequence length="333" mass="37568">MYDFGLGYHWLNPQGTFKVFCKANKGLCLAVRDGALVLAATDPTDEHQHWFKDIRFSLRIKDTEGKPVFSLVNKATGLAVQHSLGSYNRVRLVKFNPEDFDESVLWTESSHLGRDFSHIRMMHNINLGLHALPGDEEGGGRVQDGTTIVVMEWDESDNQSWKILSWKDEDNTILGGLEAEPTCRIYCKAYKGFSVTVRNGIVCLAPTNFNDKFQQWIEDKRPGNMMKDVEGYPAFTVINRATGDAIEASLGKGNPLKLKAYNPCFLDEFVLWAKGRNMGDGFRCLHMLCNNSLNFKAIQADKDHGGVHNDTYITLSGWSTGDNIQLLWKIVPW</sequence>
<protein>
    <recommendedName>
        <fullName evidence="1">PH domain-containing protein</fullName>
    </recommendedName>
</protein>
<accession>A0A8T0MPS5</accession>
<feature type="domain" description="PH" evidence="1">
    <location>
        <begin position="1"/>
        <end position="59"/>
    </location>
</feature>
<dbReference type="PROSITE" id="PS50003">
    <property type="entry name" value="PH_DOMAIN"/>
    <property type="match status" value="1"/>
</dbReference>
<dbReference type="OrthoDB" id="7769065at2759"/>
<comment type="caution">
    <text evidence="2">The sequence shown here is derived from an EMBL/GenBank/DDBJ whole genome shotgun (WGS) entry which is preliminary data.</text>
</comment>
<dbReference type="InterPro" id="IPR001849">
    <property type="entry name" value="PH_domain"/>
</dbReference>
<dbReference type="PANTHER" id="PTHR31257:SF18">
    <property type="entry name" value="PH DOMAIN-CONTAINING PROTEIN"/>
    <property type="match status" value="1"/>
</dbReference>
<organism evidence="2 3">
    <name type="scientific">Panicum virgatum</name>
    <name type="common">Blackwell switchgrass</name>
    <dbReference type="NCBI Taxonomy" id="38727"/>
    <lineage>
        <taxon>Eukaryota</taxon>
        <taxon>Viridiplantae</taxon>
        <taxon>Streptophyta</taxon>
        <taxon>Embryophyta</taxon>
        <taxon>Tracheophyta</taxon>
        <taxon>Spermatophyta</taxon>
        <taxon>Magnoliopsida</taxon>
        <taxon>Liliopsida</taxon>
        <taxon>Poales</taxon>
        <taxon>Poaceae</taxon>
        <taxon>PACMAD clade</taxon>
        <taxon>Panicoideae</taxon>
        <taxon>Panicodae</taxon>
        <taxon>Paniceae</taxon>
        <taxon>Panicinae</taxon>
        <taxon>Panicum</taxon>
        <taxon>Panicum sect. Hiantes</taxon>
    </lineage>
</organism>
<dbReference type="InterPro" id="IPR040249">
    <property type="entry name" value="Ricin_B-like_lectin_EULS3-like"/>
</dbReference>
<dbReference type="EMBL" id="CM029054">
    <property type="protein sequence ID" value="KAG2536766.1"/>
    <property type="molecule type" value="Genomic_DNA"/>
</dbReference>
<dbReference type="SUPFAM" id="SSF50370">
    <property type="entry name" value="Ricin B-like lectins"/>
    <property type="match status" value="2"/>
</dbReference>
<evidence type="ECO:0000313" key="2">
    <source>
        <dbReference type="EMBL" id="KAG2536766.1"/>
    </source>
</evidence>
<evidence type="ECO:0000259" key="1">
    <source>
        <dbReference type="PROSITE" id="PS50003"/>
    </source>
</evidence>
<name>A0A8T0MPS5_PANVG</name>
<proteinExistence type="predicted"/>
<reference evidence="2" key="1">
    <citation type="submission" date="2020-05" db="EMBL/GenBank/DDBJ databases">
        <title>WGS assembly of Panicum virgatum.</title>
        <authorList>
            <person name="Lovell J.T."/>
            <person name="Jenkins J."/>
            <person name="Shu S."/>
            <person name="Juenger T.E."/>
            <person name="Schmutz J."/>
        </authorList>
    </citation>
    <scope>NUCLEOTIDE SEQUENCE</scope>
    <source>
        <strain evidence="2">AP13</strain>
    </source>
</reference>
<dbReference type="Proteomes" id="UP000823388">
    <property type="component" value="Chromosome 9N"/>
</dbReference>
<gene>
    <name evidence="2" type="ORF">PVAP13_9NG219000</name>
</gene>
<evidence type="ECO:0000313" key="3">
    <source>
        <dbReference type="Proteomes" id="UP000823388"/>
    </source>
</evidence>
<dbReference type="InterPro" id="IPR035992">
    <property type="entry name" value="Ricin_B-like_lectins"/>
</dbReference>
<dbReference type="PANTHER" id="PTHR31257">
    <property type="entry name" value="RICIN B-LIKE LECTIN EULS3"/>
    <property type="match status" value="1"/>
</dbReference>
<dbReference type="Gene3D" id="2.80.10.50">
    <property type="match status" value="1"/>
</dbReference>
<dbReference type="AlphaFoldDB" id="A0A8T0MPS5"/>
<dbReference type="CDD" id="cd23431">
    <property type="entry name" value="beta-trefoil_Ricin_AtEULS3-like"/>
    <property type="match status" value="2"/>
</dbReference>